<gene>
    <name evidence="2" type="ORF">B0J11DRAFT_34197</name>
</gene>
<dbReference type="EMBL" id="JAGMWT010000001">
    <property type="protein sequence ID" value="KAH7139061.1"/>
    <property type="molecule type" value="Genomic_DNA"/>
</dbReference>
<keyword evidence="1" id="KW-0560">Oxidoreductase</keyword>
<dbReference type="GO" id="GO:0016491">
    <property type="term" value="F:oxidoreductase activity"/>
    <property type="evidence" value="ECO:0007669"/>
    <property type="project" value="UniProtKB-KW"/>
</dbReference>
<dbReference type="PANTHER" id="PTHR35870:SF1">
    <property type="entry name" value="PROTEIN, PUTATIVE (AFU_ORTHOLOGUE AFUA_5G03330)-RELATED"/>
    <property type="match status" value="1"/>
</dbReference>
<dbReference type="AlphaFoldDB" id="A0A9P9ELD9"/>
<evidence type="ECO:0000313" key="2">
    <source>
        <dbReference type="EMBL" id="KAH7139061.1"/>
    </source>
</evidence>
<dbReference type="PANTHER" id="PTHR35870">
    <property type="entry name" value="PROTEIN, PUTATIVE (AFU_ORTHOLOGUE AFUA_5G03330)-RELATED"/>
    <property type="match status" value="1"/>
</dbReference>
<reference evidence="2" key="1">
    <citation type="journal article" date="2021" name="Nat. Commun.">
        <title>Genetic determinants of endophytism in the Arabidopsis root mycobiome.</title>
        <authorList>
            <person name="Mesny F."/>
            <person name="Miyauchi S."/>
            <person name="Thiergart T."/>
            <person name="Pickel B."/>
            <person name="Atanasova L."/>
            <person name="Karlsson M."/>
            <person name="Huettel B."/>
            <person name="Barry K.W."/>
            <person name="Haridas S."/>
            <person name="Chen C."/>
            <person name="Bauer D."/>
            <person name="Andreopoulos W."/>
            <person name="Pangilinan J."/>
            <person name="LaButti K."/>
            <person name="Riley R."/>
            <person name="Lipzen A."/>
            <person name="Clum A."/>
            <person name="Drula E."/>
            <person name="Henrissat B."/>
            <person name="Kohler A."/>
            <person name="Grigoriev I.V."/>
            <person name="Martin F.M."/>
            <person name="Hacquard S."/>
        </authorList>
    </citation>
    <scope>NUCLEOTIDE SEQUENCE</scope>
    <source>
        <strain evidence="2">MPI-CAGE-CH-0243</strain>
    </source>
</reference>
<accession>A0A9P9ELD9</accession>
<dbReference type="Pfam" id="PF14027">
    <property type="entry name" value="Questin_oxidase"/>
    <property type="match status" value="1"/>
</dbReference>
<comment type="caution">
    <text evidence="2">The sequence shown here is derived from an EMBL/GenBank/DDBJ whole genome shotgun (WGS) entry which is preliminary data.</text>
</comment>
<protein>
    <recommendedName>
        <fullName evidence="4">HypA-like protein</fullName>
    </recommendedName>
</protein>
<name>A0A9P9ELD9_9PLEO</name>
<organism evidence="2 3">
    <name type="scientific">Dendryphion nanum</name>
    <dbReference type="NCBI Taxonomy" id="256645"/>
    <lineage>
        <taxon>Eukaryota</taxon>
        <taxon>Fungi</taxon>
        <taxon>Dikarya</taxon>
        <taxon>Ascomycota</taxon>
        <taxon>Pezizomycotina</taxon>
        <taxon>Dothideomycetes</taxon>
        <taxon>Pleosporomycetidae</taxon>
        <taxon>Pleosporales</taxon>
        <taxon>Torulaceae</taxon>
        <taxon>Dendryphion</taxon>
    </lineage>
</organism>
<dbReference type="Proteomes" id="UP000700596">
    <property type="component" value="Unassembled WGS sequence"/>
</dbReference>
<evidence type="ECO:0000256" key="1">
    <source>
        <dbReference type="ARBA" id="ARBA00023002"/>
    </source>
</evidence>
<keyword evidence="3" id="KW-1185">Reference proteome</keyword>
<sequence>MATSYNVQFDVKKSPGLTHVEGLKAESAEKASELLMLNHAKYHTYFNEFGLHNHIVHHLTTLWALGASPAEIQQGYDNNKKYQLPQHHHEVGVSEKLGSDRSFYKEHLGQSEFYSDYLHFFQDLVDKRGVEDIVKEYLFKGDTQSTALLGRMFAGFLHPLLHLGFGLEFSQPCLVAESLAGACIHDDSPLSIVLPVEKHLTSNPSTATSSYLSIISALRADLQIRTAVQPDDPPNRLVDGLLPRAGHLLPAYLSQWRVKPTQEDIDFKLAEMIHSTTFISGAAQHPAKKPSIEFFMMHSTNLSIFFPIFMSLGWLSLEAKARLLNWKAWMDMAIYAANGCPQLYHDRISSYQPLYPGDWESVIKRVNRFPDDGHTSKFIRAVMNAERISLARPEYTDNANGGFPLRKGEFLKIAHMGMDAVERIGGPDWEIPDEDRKLYVERLGLHEEVAKIFLRNVRWCGLDGAWDGFADLEEKARL</sequence>
<dbReference type="InterPro" id="IPR025337">
    <property type="entry name" value="Questin_oxidase-like"/>
</dbReference>
<evidence type="ECO:0008006" key="4">
    <source>
        <dbReference type="Google" id="ProtNLM"/>
    </source>
</evidence>
<dbReference type="OrthoDB" id="10004862at2759"/>
<proteinExistence type="predicted"/>
<evidence type="ECO:0000313" key="3">
    <source>
        <dbReference type="Proteomes" id="UP000700596"/>
    </source>
</evidence>